<dbReference type="STRING" id="29655.A0A0K9NW06"/>
<dbReference type="FunFam" id="1.25.40.10:FF:000366">
    <property type="entry name" value="Pentatricopeptide (PPR) repeat-containing protein"/>
    <property type="match status" value="1"/>
</dbReference>
<dbReference type="InterPro" id="IPR002885">
    <property type="entry name" value="PPR_rpt"/>
</dbReference>
<dbReference type="Pfam" id="PF13041">
    <property type="entry name" value="PPR_2"/>
    <property type="match status" value="1"/>
</dbReference>
<feature type="repeat" description="PPR" evidence="2">
    <location>
        <begin position="253"/>
        <end position="287"/>
    </location>
</feature>
<evidence type="ECO:0000313" key="5">
    <source>
        <dbReference type="Proteomes" id="UP000036987"/>
    </source>
</evidence>
<dbReference type="FunFam" id="1.25.40.10:FF:000382">
    <property type="entry name" value="Pentatricopeptide repeat-containing protein"/>
    <property type="match status" value="1"/>
</dbReference>
<evidence type="ECO:0000313" key="4">
    <source>
        <dbReference type="EMBL" id="KMZ60227.1"/>
    </source>
</evidence>
<keyword evidence="1" id="KW-0677">Repeat</keyword>
<comment type="caution">
    <text evidence="4">The sequence shown here is derived from an EMBL/GenBank/DDBJ whole genome shotgun (WGS) entry which is preliminary data.</text>
</comment>
<dbReference type="NCBIfam" id="TIGR00756">
    <property type="entry name" value="PPR"/>
    <property type="match status" value="3"/>
</dbReference>
<dbReference type="InterPro" id="IPR046960">
    <property type="entry name" value="PPR_At4g14850-like_plant"/>
</dbReference>
<dbReference type="InterPro" id="IPR011990">
    <property type="entry name" value="TPR-like_helical_dom_sf"/>
</dbReference>
<feature type="domain" description="DYW" evidence="3">
    <location>
        <begin position="773"/>
        <end position="865"/>
    </location>
</feature>
<dbReference type="InterPro" id="IPR046849">
    <property type="entry name" value="E2_motif"/>
</dbReference>
<dbReference type="InterPro" id="IPR032867">
    <property type="entry name" value="DYW_dom"/>
</dbReference>
<organism evidence="4 5">
    <name type="scientific">Zostera marina</name>
    <name type="common">Eelgrass</name>
    <dbReference type="NCBI Taxonomy" id="29655"/>
    <lineage>
        <taxon>Eukaryota</taxon>
        <taxon>Viridiplantae</taxon>
        <taxon>Streptophyta</taxon>
        <taxon>Embryophyta</taxon>
        <taxon>Tracheophyta</taxon>
        <taxon>Spermatophyta</taxon>
        <taxon>Magnoliopsida</taxon>
        <taxon>Liliopsida</taxon>
        <taxon>Zosteraceae</taxon>
        <taxon>Zostera</taxon>
    </lineage>
</organism>
<dbReference type="PANTHER" id="PTHR24015">
    <property type="entry name" value="OS07G0578800 PROTEIN-RELATED"/>
    <property type="match status" value="1"/>
</dbReference>
<dbReference type="Pfam" id="PF20430">
    <property type="entry name" value="Eplus_motif"/>
    <property type="match status" value="1"/>
</dbReference>
<sequence>MTAAGGFYRIVTRGKSKLRRHYHRTIRSLHQTHNPFDESLRRTGNVRTLSESNNLLFDYTRNGHFDEALAIFSEVRRTGGLIDGSTLSSLIKLCGGIRSISFAKQLHGHSLKTGFNADVSVGTSTVDTYMKCQLVDDGRSAFEVMPYRNVVTWSCLLTGYLHNGFHSILPNLFVVMRVGEGIEPNAFTFVAVLGSSAAECMVETGVKAHGLLIKFGFNSAGFVGNSLINMYSKCGVMEDAGKVFDEMDDVNKTQVSWNSMISGLAQNGHDREALELFRGMMRCDLAGWVSFVSVIKSCGNLNLLRSTKELHCSVLRKGYDAVDDNVVTALTVAYSKCGEIDLVLQLFPTVPVEGRNVVTWTAFIGGLLHNGRVEQATASFRQMIDGGVDPNDFTYSTILAADTNTPVSEIHAHAIRRNYAGATSVGTALVVAYTTLGDIKKAVSSFRFTKSKDIMTWSAMVVAYAQIGDTNGAIGVFRELMTLTTSDDMTSPNEYTLSGVIDACASPSATAEQGKHFHAVTIKYAFDLAVCVSSALVSMYSRRGSIESSMAIFDCQPVRDLVSWNAVIGGCGQHGKGRKALELFSQMNIPFDRVTFLGVLTACTHAGLVEEGQSHFDAMTNIHKLKPTAEHYGCMVDLYSRAGMLQKALEFIQTMPQPATASIWRKVLSGCHVHGNLDVGKIAAERVISLEPSDSAAYVLLSNMYAAAGEWSKRRKIRKLMDDRNVKKEAGYSWIEVKNKVHSFLAGDRTHPSFPSINAKLDELTRRLRVMSGYLPDTSSVLHDVDENIKQQLLSHHSERLAVVFGLLTTPPGTPLQIVKNLRVCRDCHVFMKFTSKAVKRDIVMRDSTRFHHFKSGSCSCGDYW</sequence>
<dbReference type="GO" id="GO:0003723">
    <property type="term" value="F:RNA binding"/>
    <property type="evidence" value="ECO:0000318"/>
    <property type="project" value="GO_Central"/>
</dbReference>
<dbReference type="OrthoDB" id="185373at2759"/>
<dbReference type="Gene3D" id="1.25.40.10">
    <property type="entry name" value="Tetratricopeptide repeat domain"/>
    <property type="match status" value="5"/>
</dbReference>
<gene>
    <name evidence="4" type="ORF">ZOSMA_5G00920</name>
</gene>
<feature type="repeat" description="PPR" evidence="2">
    <location>
        <begin position="560"/>
        <end position="590"/>
    </location>
</feature>
<dbReference type="OMA" id="QPDTNYV"/>
<accession>A0A0K9NW06</accession>
<dbReference type="Pfam" id="PF20431">
    <property type="entry name" value="E_motif"/>
    <property type="match status" value="1"/>
</dbReference>
<dbReference type="Pfam" id="PF14432">
    <property type="entry name" value="DYW_deaminase"/>
    <property type="match status" value="1"/>
</dbReference>
<keyword evidence="5" id="KW-1185">Reference proteome</keyword>
<dbReference type="GO" id="GO:0008270">
    <property type="term" value="F:zinc ion binding"/>
    <property type="evidence" value="ECO:0007669"/>
    <property type="project" value="InterPro"/>
</dbReference>
<evidence type="ECO:0000256" key="2">
    <source>
        <dbReference type="PROSITE-ProRule" id="PRU00708"/>
    </source>
</evidence>
<dbReference type="FunFam" id="1.25.40.10:FF:000031">
    <property type="entry name" value="Pentatricopeptide repeat-containing protein mitochondrial"/>
    <property type="match status" value="1"/>
</dbReference>
<reference evidence="5" key="1">
    <citation type="journal article" date="2016" name="Nature">
        <title>The genome of the seagrass Zostera marina reveals angiosperm adaptation to the sea.</title>
        <authorList>
            <person name="Olsen J.L."/>
            <person name="Rouze P."/>
            <person name="Verhelst B."/>
            <person name="Lin Y.-C."/>
            <person name="Bayer T."/>
            <person name="Collen J."/>
            <person name="Dattolo E."/>
            <person name="De Paoli E."/>
            <person name="Dittami S."/>
            <person name="Maumus F."/>
            <person name="Michel G."/>
            <person name="Kersting A."/>
            <person name="Lauritano C."/>
            <person name="Lohaus R."/>
            <person name="Toepel M."/>
            <person name="Tonon T."/>
            <person name="Vanneste K."/>
            <person name="Amirebrahimi M."/>
            <person name="Brakel J."/>
            <person name="Bostroem C."/>
            <person name="Chovatia M."/>
            <person name="Grimwood J."/>
            <person name="Jenkins J.W."/>
            <person name="Jueterbock A."/>
            <person name="Mraz A."/>
            <person name="Stam W.T."/>
            <person name="Tice H."/>
            <person name="Bornberg-Bauer E."/>
            <person name="Green P.J."/>
            <person name="Pearson G.A."/>
            <person name="Procaccini G."/>
            <person name="Duarte C.M."/>
            <person name="Schmutz J."/>
            <person name="Reusch T.B.H."/>
            <person name="Van de Peer Y."/>
        </authorList>
    </citation>
    <scope>NUCLEOTIDE SEQUENCE [LARGE SCALE GENOMIC DNA]</scope>
    <source>
        <strain evidence="5">cv. Finnish</strain>
    </source>
</reference>
<feature type="repeat" description="PPR" evidence="2">
    <location>
        <begin position="356"/>
        <end position="390"/>
    </location>
</feature>
<dbReference type="EMBL" id="LFYR01001623">
    <property type="protein sequence ID" value="KMZ60227.1"/>
    <property type="molecule type" value="Genomic_DNA"/>
</dbReference>
<evidence type="ECO:0000256" key="1">
    <source>
        <dbReference type="ARBA" id="ARBA00022737"/>
    </source>
</evidence>
<dbReference type="Pfam" id="PF01535">
    <property type="entry name" value="PPR"/>
    <property type="match status" value="6"/>
</dbReference>
<evidence type="ECO:0000259" key="3">
    <source>
        <dbReference type="Pfam" id="PF14432"/>
    </source>
</evidence>
<dbReference type="PROSITE" id="PS51375">
    <property type="entry name" value="PPR"/>
    <property type="match status" value="3"/>
</dbReference>
<dbReference type="InterPro" id="IPR046848">
    <property type="entry name" value="E_motif"/>
</dbReference>
<proteinExistence type="predicted"/>
<dbReference type="FunFam" id="1.25.40.10:FF:000073">
    <property type="entry name" value="Pentatricopeptide repeat-containing protein chloroplastic"/>
    <property type="match status" value="1"/>
</dbReference>
<dbReference type="AlphaFoldDB" id="A0A0K9NW06"/>
<dbReference type="GO" id="GO:0009451">
    <property type="term" value="P:RNA modification"/>
    <property type="evidence" value="ECO:0000318"/>
    <property type="project" value="GO_Central"/>
</dbReference>
<name>A0A0K9NW06_ZOSMR</name>
<protein>
    <submittedName>
        <fullName evidence="4">Pentatricopeptide repeat-containing protein</fullName>
    </submittedName>
</protein>
<dbReference type="SUPFAM" id="SSF48452">
    <property type="entry name" value="TPR-like"/>
    <property type="match status" value="1"/>
</dbReference>
<dbReference type="PANTHER" id="PTHR24015:SF1856">
    <property type="entry name" value="OS05G0455900 PROTEIN"/>
    <property type="match status" value="1"/>
</dbReference>
<dbReference type="Proteomes" id="UP000036987">
    <property type="component" value="Unassembled WGS sequence"/>
</dbReference>